<name>A0A1Y5SJ82_9RHOB</name>
<keyword evidence="1" id="KW-0812">Transmembrane</keyword>
<dbReference type="Proteomes" id="UP000193862">
    <property type="component" value="Unassembled WGS sequence"/>
</dbReference>
<dbReference type="RefSeq" id="WP_085836361.1">
    <property type="nucleotide sequence ID" value="NZ_FWFS01000005.1"/>
</dbReference>
<protein>
    <recommendedName>
        <fullName evidence="4">Tellurium resistance protein</fullName>
    </recommendedName>
</protein>
<accession>A0A1Y5SJ82</accession>
<dbReference type="InterPro" id="IPR047784">
    <property type="entry name" value="TrgA"/>
</dbReference>
<feature type="transmembrane region" description="Helical" evidence="1">
    <location>
        <begin position="114"/>
        <end position="138"/>
    </location>
</feature>
<reference evidence="2 3" key="1">
    <citation type="submission" date="2017-03" db="EMBL/GenBank/DDBJ databases">
        <authorList>
            <person name="Afonso C.L."/>
            <person name="Miller P.J."/>
            <person name="Scott M.A."/>
            <person name="Spackman E."/>
            <person name="Goraichik I."/>
            <person name="Dimitrov K.M."/>
            <person name="Suarez D.L."/>
            <person name="Swayne D.E."/>
        </authorList>
    </citation>
    <scope>NUCLEOTIDE SEQUENCE [LARGE SCALE GENOMIC DNA]</scope>
    <source>
        <strain evidence="2 3">CECT 8620</strain>
    </source>
</reference>
<dbReference type="OrthoDB" id="7869508at2"/>
<proteinExistence type="predicted"/>
<keyword evidence="1" id="KW-1133">Transmembrane helix</keyword>
<organism evidence="2 3">
    <name type="scientific">Aquimixticola soesokkakensis</name>
    <dbReference type="NCBI Taxonomy" id="1519096"/>
    <lineage>
        <taxon>Bacteria</taxon>
        <taxon>Pseudomonadati</taxon>
        <taxon>Pseudomonadota</taxon>
        <taxon>Alphaproteobacteria</taxon>
        <taxon>Rhodobacterales</taxon>
        <taxon>Paracoccaceae</taxon>
        <taxon>Aquimixticola</taxon>
    </lineage>
</organism>
<gene>
    <name evidence="2" type="ORF">AQS8620_01663</name>
</gene>
<keyword evidence="1" id="KW-0472">Membrane</keyword>
<dbReference type="NCBIfam" id="NF033773">
    <property type="entry name" value="tellur_TrgA"/>
    <property type="match status" value="1"/>
</dbReference>
<evidence type="ECO:0000313" key="3">
    <source>
        <dbReference type="Proteomes" id="UP000193862"/>
    </source>
</evidence>
<sequence length="146" mass="15846">MPTASKLVAALWFAGLAWFSSQLVKPYMPEGTGFGWFCEVCAGIGFLIGWVFLGKRAGDTMRAALGYGLTASLLTTAWALFLFSGREMILRALARRYDGPMEAIIATFELVKDYAIVMAKPDVLGALIVGGLIGGWLVERTARSWS</sequence>
<keyword evidence="3" id="KW-1185">Reference proteome</keyword>
<evidence type="ECO:0000256" key="1">
    <source>
        <dbReference type="SAM" id="Phobius"/>
    </source>
</evidence>
<dbReference type="AlphaFoldDB" id="A0A1Y5SJ82"/>
<dbReference type="EMBL" id="FWFS01000005">
    <property type="protein sequence ID" value="SLN42055.1"/>
    <property type="molecule type" value="Genomic_DNA"/>
</dbReference>
<evidence type="ECO:0000313" key="2">
    <source>
        <dbReference type="EMBL" id="SLN42055.1"/>
    </source>
</evidence>
<evidence type="ECO:0008006" key="4">
    <source>
        <dbReference type="Google" id="ProtNLM"/>
    </source>
</evidence>
<feature type="transmembrane region" description="Helical" evidence="1">
    <location>
        <begin position="33"/>
        <end position="53"/>
    </location>
</feature>
<feature type="transmembrane region" description="Helical" evidence="1">
    <location>
        <begin position="65"/>
        <end position="83"/>
    </location>
</feature>